<dbReference type="InterPro" id="IPR049419">
    <property type="entry name" value="Reelin_subrepeat-B"/>
</dbReference>
<evidence type="ECO:0000256" key="11">
    <source>
        <dbReference type="ARBA" id="ARBA00022889"/>
    </source>
</evidence>
<reference evidence="16" key="2">
    <citation type="submission" date="2025-09" db="UniProtKB">
        <authorList>
            <consortium name="Ensembl"/>
        </authorList>
    </citation>
    <scope>IDENTIFICATION</scope>
</reference>
<keyword evidence="10" id="KW-0106">Calcium</keyword>
<reference evidence="16" key="1">
    <citation type="submission" date="2025-08" db="UniProtKB">
        <authorList>
            <consortium name="Ensembl"/>
        </authorList>
    </citation>
    <scope>IDENTIFICATION</scope>
</reference>
<evidence type="ECO:0000256" key="5">
    <source>
        <dbReference type="ARBA" id="ARBA00022670"/>
    </source>
</evidence>
<evidence type="ECO:0000256" key="14">
    <source>
        <dbReference type="ARBA" id="ARBA00044961"/>
    </source>
</evidence>
<dbReference type="Ensembl" id="ENSHCOT00000020783.1">
    <property type="protein sequence ID" value="ENSHCOP00000026026.1"/>
    <property type="gene ID" value="ENSHCOG00000016643.1"/>
</dbReference>
<dbReference type="InterPro" id="IPR034968">
    <property type="entry name" value="Reelin"/>
</dbReference>
<dbReference type="STRING" id="109280.ENSHCOP00000026026"/>
<dbReference type="GO" id="GO:0001764">
    <property type="term" value="P:neuron migration"/>
    <property type="evidence" value="ECO:0007669"/>
    <property type="project" value="InterPro"/>
</dbReference>
<keyword evidence="9" id="KW-0862">Zinc</keyword>
<evidence type="ECO:0000256" key="1">
    <source>
        <dbReference type="ARBA" id="ARBA00004498"/>
    </source>
</evidence>
<organism evidence="16 17">
    <name type="scientific">Hippocampus comes</name>
    <name type="common">Tiger tail seahorse</name>
    <dbReference type="NCBI Taxonomy" id="109280"/>
    <lineage>
        <taxon>Eukaryota</taxon>
        <taxon>Metazoa</taxon>
        <taxon>Chordata</taxon>
        <taxon>Craniata</taxon>
        <taxon>Vertebrata</taxon>
        <taxon>Euteleostomi</taxon>
        <taxon>Actinopterygii</taxon>
        <taxon>Neopterygii</taxon>
        <taxon>Teleostei</taxon>
        <taxon>Neoteleostei</taxon>
        <taxon>Acanthomorphata</taxon>
        <taxon>Syngnathiaria</taxon>
        <taxon>Syngnathiformes</taxon>
        <taxon>Syngnathoidei</taxon>
        <taxon>Syngnathidae</taxon>
        <taxon>Hippocampus</taxon>
    </lineage>
</organism>
<dbReference type="PANTHER" id="PTHR11841:SF1">
    <property type="entry name" value="REELIN"/>
    <property type="match status" value="1"/>
</dbReference>
<evidence type="ECO:0000256" key="7">
    <source>
        <dbReference type="ARBA" id="ARBA00022801"/>
    </source>
</evidence>
<evidence type="ECO:0000256" key="9">
    <source>
        <dbReference type="ARBA" id="ARBA00022833"/>
    </source>
</evidence>
<dbReference type="GO" id="GO:0070325">
    <property type="term" value="F:lipoprotein particle receptor binding"/>
    <property type="evidence" value="ECO:0007669"/>
    <property type="project" value="InterPro"/>
</dbReference>
<dbReference type="InterPro" id="IPR036278">
    <property type="entry name" value="Sialidase_sf"/>
</dbReference>
<comment type="function">
    <text evidence="15">Extracellular matrix serine protease secreted by pioneer neurons that plays a role in layering of neurons in the cerebral cortex and cerebellum by coordinating cell positioning during neurodevelopment. Regulates microtubule function in neurons and neuronal migration. Binding to the extracellular domains of lipoprotein receptors VLDLR and LRP8/APOER2 induces tyrosine phosphorylation of DAB1 and modulation of TAU phosphorylation. Affects migration of sympathetic preganglionic neurons in the spinal cord, where it seems to act as a barrier to neuronal migration. Enzymatic activity is important for the modulation of cell adhesion.</text>
</comment>
<evidence type="ECO:0000256" key="6">
    <source>
        <dbReference type="ARBA" id="ARBA00022723"/>
    </source>
</evidence>
<evidence type="ECO:0000256" key="8">
    <source>
        <dbReference type="ARBA" id="ARBA00022825"/>
    </source>
</evidence>
<keyword evidence="6" id="KW-0479">Metal-binding</keyword>
<keyword evidence="5" id="KW-0645">Protease</keyword>
<dbReference type="PANTHER" id="PTHR11841">
    <property type="entry name" value="REELIN"/>
    <property type="match status" value="1"/>
</dbReference>
<dbReference type="Gene3D" id="2.60.120.260">
    <property type="entry name" value="Galactose-binding domain-like"/>
    <property type="match status" value="5"/>
</dbReference>
<protein>
    <recommendedName>
        <fullName evidence="13">Reelin</fullName>
    </recommendedName>
</protein>
<dbReference type="Pfam" id="PF21471">
    <property type="entry name" value="Reelin_subrepeat-B"/>
    <property type="match status" value="5"/>
</dbReference>
<dbReference type="GO" id="GO:0007417">
    <property type="term" value="P:central nervous system development"/>
    <property type="evidence" value="ECO:0007669"/>
    <property type="project" value="InterPro"/>
</dbReference>
<evidence type="ECO:0000256" key="2">
    <source>
        <dbReference type="ARBA" id="ARBA00022473"/>
    </source>
</evidence>
<dbReference type="GO" id="GO:0008236">
    <property type="term" value="F:serine-type peptidase activity"/>
    <property type="evidence" value="ECO:0007669"/>
    <property type="project" value="UniProtKB-KW"/>
</dbReference>
<dbReference type="Proteomes" id="UP000264820">
    <property type="component" value="Unplaced"/>
</dbReference>
<keyword evidence="8" id="KW-0720">Serine protease</keyword>
<keyword evidence="17" id="KW-1185">Reference proteome</keyword>
<dbReference type="AlphaFoldDB" id="A0A3Q3E4K7"/>
<dbReference type="GO" id="GO:0046872">
    <property type="term" value="F:metal ion binding"/>
    <property type="evidence" value="ECO:0007669"/>
    <property type="project" value="UniProtKB-KW"/>
</dbReference>
<accession>A0A3Q3E4K7</accession>
<dbReference type="SUPFAM" id="SSF50939">
    <property type="entry name" value="Sialidases"/>
    <property type="match status" value="2"/>
</dbReference>
<keyword evidence="7" id="KW-0378">Hydrolase</keyword>
<dbReference type="FunFam" id="2.60.120.260:FF:000041">
    <property type="entry name" value="Reelin"/>
    <property type="match status" value="1"/>
</dbReference>
<proteinExistence type="inferred from homology"/>
<name>A0A3Q3E4K7_HIPCM</name>
<keyword evidence="11" id="KW-0130">Cell adhesion</keyword>
<comment type="subunit">
    <text evidence="14">Oligomer of disulfide-linked homodimers.</text>
</comment>
<evidence type="ECO:0000256" key="13">
    <source>
        <dbReference type="ARBA" id="ARBA00023900"/>
    </source>
</evidence>
<dbReference type="FunFam" id="2.60.120.260:FF:000028">
    <property type="entry name" value="Reelin"/>
    <property type="match status" value="1"/>
</dbReference>
<evidence type="ECO:0000313" key="16">
    <source>
        <dbReference type="Ensembl" id="ENSHCOP00000026026.1"/>
    </source>
</evidence>
<dbReference type="GO" id="GO:0007155">
    <property type="term" value="P:cell adhesion"/>
    <property type="evidence" value="ECO:0007669"/>
    <property type="project" value="UniProtKB-KW"/>
</dbReference>
<evidence type="ECO:0000256" key="15">
    <source>
        <dbReference type="ARBA" id="ARBA00046064"/>
    </source>
</evidence>
<dbReference type="GO" id="GO:0006508">
    <property type="term" value="P:proteolysis"/>
    <property type="evidence" value="ECO:0007669"/>
    <property type="project" value="UniProtKB-KW"/>
</dbReference>
<dbReference type="CDD" id="cd10046">
    <property type="entry name" value="Reelin_repeat_2_subrepeat_2"/>
    <property type="match status" value="1"/>
</dbReference>
<evidence type="ECO:0000256" key="10">
    <source>
        <dbReference type="ARBA" id="ARBA00022837"/>
    </source>
</evidence>
<keyword evidence="2" id="KW-0217">Developmental protein</keyword>
<comment type="subcellular location">
    <subcellularLocation>
        <location evidence="1">Secreted</location>
        <location evidence="1">Extracellular space</location>
        <location evidence="1">Extracellular matrix</location>
    </subcellularLocation>
</comment>
<keyword evidence="3" id="KW-0964">Secreted</keyword>
<sequence length="863" mass="97479">MCVCSHLYRYLQFTLRLGSRSTLSSCPAPDQAGEGVLLHYSTDNGITWTLLQHYAYQGFHEPRFVCLPAGARKFGVQFRWWQPYHSGRGHDVWALDEISMTSVLFNTISLDFSNVLDVTQSLGFYLGHVQPYCHHDWTRGQEWVRGDFRVICHGCAAAQASAIFIPHYQGCLHVIMFCRKDQFHENMLTYLTSKTVSIANSKFLSHVKHVFVPSVFRSSATRFRWIQNYYGEQDEWALDDIYIGQQCPNMCHGHGWCDHGHCRCDDSFSGTDCLPSSPLSSSVLSDFESQDALLATWQEVIGGEVVNPDVGCGVVSSGSSLYFSKAGLRQLVSWDLDTEWAEFVQFYLRVGGDWADCNQADSREEGVLLQYSNDGGISWGLIAEMYFTDFTKPRFVHYELPLASKTPCTRFRWWQPLHSGEGYDQWAIDDVIILSEREKHIIPIASPTLDSNSSFCAPTASSMSKTTLPRLICLYNLNIGCEPEFSASAPILLQYSHDAGRTWALVKEGCYPGSPGAGNCEGSGRELREPTVYNTGDYEEWTRVTRFFHSSSKTRFRWFQESSIYRDAPAFALDGVYISEPCPNHCGGHGDCISGVCFCDMGYTDSCVPSVAGPTELSEGFEGKLSPLWQSLSGGQIGGGCGIISEGKALYFSSPGRREARTVPLDTTNTRPHLDYSIVMHFFHLYLSSGVLVQFSTNNGVQWQFLRELDFSSFLEPQVVTIELPPHAKSPYTVFRWWQPQQGKHSAQWALDDVLVGMNDSSRTGFHDKFDGTTPLRHNWYRIQGGEVTVDCLSLDTALTFNSEAIDSESHKQTQTNFRTCIKRTFQFHFLFIQQRERTVVQWLESNITHNRLKPNHPFTVAP</sequence>
<keyword evidence="4" id="KW-0272">Extracellular matrix</keyword>
<evidence type="ECO:0000313" key="17">
    <source>
        <dbReference type="Proteomes" id="UP000264820"/>
    </source>
</evidence>
<dbReference type="GeneTree" id="ENSGT00580000081623"/>
<evidence type="ECO:0000256" key="3">
    <source>
        <dbReference type="ARBA" id="ARBA00022525"/>
    </source>
</evidence>
<evidence type="ECO:0000256" key="12">
    <source>
        <dbReference type="ARBA" id="ARBA00023773"/>
    </source>
</evidence>
<comment type="similarity">
    <text evidence="12">Belongs to the reelin family.</text>
</comment>
<evidence type="ECO:0000256" key="4">
    <source>
        <dbReference type="ARBA" id="ARBA00022530"/>
    </source>
</evidence>